<dbReference type="Pfam" id="PF03749">
    <property type="entry name" value="SfsA"/>
    <property type="match status" value="1"/>
</dbReference>
<evidence type="ECO:0000313" key="5">
    <source>
        <dbReference type="Proteomes" id="UP000031971"/>
    </source>
</evidence>
<dbReference type="STRING" id="272627.CCC_03051"/>
<feature type="domain" description="Sugar fermentation stimulation protein C-terminal" evidence="2">
    <location>
        <begin position="84"/>
        <end position="220"/>
    </location>
</feature>
<evidence type="ECO:0000259" key="3">
    <source>
        <dbReference type="Pfam" id="PF17746"/>
    </source>
</evidence>
<dbReference type="PANTHER" id="PTHR30545:SF2">
    <property type="entry name" value="SUGAR FERMENTATION STIMULATION PROTEIN A"/>
    <property type="match status" value="1"/>
</dbReference>
<dbReference type="Proteomes" id="UP000031971">
    <property type="component" value="Unassembled WGS sequence"/>
</dbReference>
<evidence type="ECO:0000313" key="4">
    <source>
        <dbReference type="EMBL" id="KIM00263.1"/>
    </source>
</evidence>
<accession>A0A0C2UFH1</accession>
<dbReference type="Gene3D" id="3.40.1350.60">
    <property type="match status" value="1"/>
</dbReference>
<dbReference type="EMBL" id="JXSL01000020">
    <property type="protein sequence ID" value="KIM00263.1"/>
    <property type="molecule type" value="Genomic_DNA"/>
</dbReference>
<dbReference type="InterPro" id="IPR041465">
    <property type="entry name" value="SfsA_N"/>
</dbReference>
<dbReference type="PANTHER" id="PTHR30545">
    <property type="entry name" value="SUGAR FERMENTATION STIMULATION PROTEIN A"/>
    <property type="match status" value="1"/>
</dbReference>
<protein>
    <recommendedName>
        <fullName evidence="1">Sugar fermentation stimulation protein homolog</fullName>
    </recommendedName>
</protein>
<dbReference type="InterPro" id="IPR040452">
    <property type="entry name" value="SfsA_C"/>
</dbReference>
<dbReference type="NCBIfam" id="TIGR00230">
    <property type="entry name" value="sfsA"/>
    <property type="match status" value="1"/>
</dbReference>
<sequence length="237" mass="26123">MMRFPDPLIRATLIKRYKRFLADVRLEDGTEVTTHLANSGAMLGTAEPGMEVWLSPASNPERKLKWNWEMVTVDGHLVGVNTAHPNAIVAESVAAGLIAELTGYDSIRREVKYGVNSRIDLLLEAAARPKCWVEVKNVHLKRGGWAEFPDAVTTRGTKHLAELTDRVKAGERAVMLYLVQREDCGGFRPAADIDPVYARALAQATRDGVEAICYTCRLTPGGIDLGAPLLMDLTERI</sequence>
<dbReference type="GO" id="GO:0003677">
    <property type="term" value="F:DNA binding"/>
    <property type="evidence" value="ECO:0007669"/>
    <property type="project" value="InterPro"/>
</dbReference>
<reference evidence="4 5" key="1">
    <citation type="submission" date="2015-01" db="EMBL/GenBank/DDBJ databases">
        <title>Genome Sequence of Magnetospirillum magnetotacticum Strain MS-1.</title>
        <authorList>
            <person name="Marinov G.K."/>
            <person name="Smalley M.D."/>
            <person name="DeSalvo G."/>
        </authorList>
    </citation>
    <scope>NUCLEOTIDE SEQUENCE [LARGE SCALE GENOMIC DNA]</scope>
    <source>
        <strain evidence="4 5">MS-1</strain>
    </source>
</reference>
<keyword evidence="5" id="KW-1185">Reference proteome</keyword>
<dbReference type="InterPro" id="IPR005224">
    <property type="entry name" value="SfsA"/>
</dbReference>
<dbReference type="AlphaFoldDB" id="A0A0C2UFH1"/>
<organism evidence="4 5">
    <name type="scientific">Paramagnetospirillum magnetotacticum MS-1</name>
    <dbReference type="NCBI Taxonomy" id="272627"/>
    <lineage>
        <taxon>Bacteria</taxon>
        <taxon>Pseudomonadati</taxon>
        <taxon>Pseudomonadota</taxon>
        <taxon>Alphaproteobacteria</taxon>
        <taxon>Rhodospirillales</taxon>
        <taxon>Magnetospirillaceae</taxon>
        <taxon>Paramagnetospirillum</taxon>
    </lineage>
</organism>
<comment type="similarity">
    <text evidence="1">Belongs to the SfsA family.</text>
</comment>
<dbReference type="CDD" id="cd22359">
    <property type="entry name" value="SfsA-like_bacterial"/>
    <property type="match status" value="1"/>
</dbReference>
<name>A0A0C2UFH1_PARME</name>
<dbReference type="Gene3D" id="2.40.50.580">
    <property type="match status" value="1"/>
</dbReference>
<comment type="caution">
    <text evidence="4">The sequence shown here is derived from an EMBL/GenBank/DDBJ whole genome shotgun (WGS) entry which is preliminary data.</text>
</comment>
<gene>
    <name evidence="1" type="primary">sfsA</name>
    <name evidence="4" type="ORF">CCC_03051</name>
</gene>
<dbReference type="HAMAP" id="MF_00095">
    <property type="entry name" value="SfsA"/>
    <property type="match status" value="1"/>
</dbReference>
<feature type="domain" description="SfsA N-terminal OB" evidence="3">
    <location>
        <begin position="14"/>
        <end position="80"/>
    </location>
</feature>
<evidence type="ECO:0000259" key="2">
    <source>
        <dbReference type="Pfam" id="PF03749"/>
    </source>
</evidence>
<proteinExistence type="inferred from homology"/>
<evidence type="ECO:0000256" key="1">
    <source>
        <dbReference type="HAMAP-Rule" id="MF_00095"/>
    </source>
</evidence>
<dbReference type="Pfam" id="PF17746">
    <property type="entry name" value="SfsA_N"/>
    <property type="match status" value="1"/>
</dbReference>